<feature type="compositionally biased region" description="Polar residues" evidence="1">
    <location>
        <begin position="274"/>
        <end position="326"/>
    </location>
</feature>
<feature type="compositionally biased region" description="Polar residues" evidence="1">
    <location>
        <begin position="217"/>
        <end position="245"/>
    </location>
</feature>
<dbReference type="OrthoDB" id="271290at2"/>
<reference evidence="2 3" key="1">
    <citation type="submission" date="2019-02" db="EMBL/GenBank/DDBJ databases">
        <title>Deep-cultivation of Planctomycetes and their phenomic and genomic characterization uncovers novel biology.</title>
        <authorList>
            <person name="Wiegand S."/>
            <person name="Jogler M."/>
            <person name="Boedeker C."/>
            <person name="Pinto D."/>
            <person name="Vollmers J."/>
            <person name="Rivas-Marin E."/>
            <person name="Kohn T."/>
            <person name="Peeters S.H."/>
            <person name="Heuer A."/>
            <person name="Rast P."/>
            <person name="Oberbeckmann S."/>
            <person name="Bunk B."/>
            <person name="Jeske O."/>
            <person name="Meyerdierks A."/>
            <person name="Storesund J.E."/>
            <person name="Kallscheuer N."/>
            <person name="Luecker S."/>
            <person name="Lage O.M."/>
            <person name="Pohl T."/>
            <person name="Merkel B.J."/>
            <person name="Hornburger P."/>
            <person name="Mueller R.-W."/>
            <person name="Bruemmer F."/>
            <person name="Labrenz M."/>
            <person name="Spormann A.M."/>
            <person name="Op den Camp H."/>
            <person name="Overmann J."/>
            <person name="Amann R."/>
            <person name="Jetten M.S.M."/>
            <person name="Mascher T."/>
            <person name="Medema M.H."/>
            <person name="Devos D.P."/>
            <person name="Kaster A.-K."/>
            <person name="Ovreas L."/>
            <person name="Rohde M."/>
            <person name="Galperin M.Y."/>
            <person name="Jogler C."/>
        </authorList>
    </citation>
    <scope>NUCLEOTIDE SEQUENCE [LARGE SCALE GENOMIC DNA]</scope>
    <source>
        <strain evidence="2 3">K23_9</strain>
    </source>
</reference>
<accession>A0A517NYV9</accession>
<feature type="compositionally biased region" description="Polar residues" evidence="1">
    <location>
        <begin position="334"/>
        <end position="345"/>
    </location>
</feature>
<feature type="compositionally biased region" description="Low complexity" evidence="1">
    <location>
        <begin position="48"/>
        <end position="65"/>
    </location>
</feature>
<gene>
    <name evidence="2" type="ORF">K239x_43100</name>
</gene>
<feature type="region of interest" description="Disordered" evidence="1">
    <location>
        <begin position="46"/>
        <end position="65"/>
    </location>
</feature>
<keyword evidence="3" id="KW-1185">Reference proteome</keyword>
<evidence type="ECO:0000256" key="1">
    <source>
        <dbReference type="SAM" id="MobiDB-lite"/>
    </source>
</evidence>
<evidence type="ECO:0000313" key="3">
    <source>
        <dbReference type="Proteomes" id="UP000319817"/>
    </source>
</evidence>
<dbReference type="AlphaFoldDB" id="A0A517NYV9"/>
<proteinExistence type="predicted"/>
<dbReference type="Proteomes" id="UP000319817">
    <property type="component" value="Chromosome"/>
</dbReference>
<sequence>MLTKFKSRGRYAIIASALLVVGSTGCRSGKSSANLFGFNSEPSAEALAGSGPTTTYPAPPSASATPEAIASIAGGTAQPSTKPVTAGVPDTKIASAVSAPSYVTPASSSGANMSAAQANGIYGKTQPAGFAAPNWNTPATRNSGAVTASASVPKMNLPDIKIPDINVPKIKVPKVSAAGITMPSAGNGSNYAASIPSGYQFGATKPATSAIAPSASMTTPSAYSLPSSTAANSQTKTTAPSTEATAISFPTIDTGPAAKASTTASANVAAGGSSDANATWPGSVNTNTASTVAQTSGNTSPADSSQPEARVSSAGTYMPGSTSSTGYPGASDGYPTSSTSGSYLR</sequence>
<dbReference type="EMBL" id="CP036526">
    <property type="protein sequence ID" value="QDT12301.1"/>
    <property type="molecule type" value="Genomic_DNA"/>
</dbReference>
<feature type="region of interest" description="Disordered" evidence="1">
    <location>
        <begin position="268"/>
        <end position="345"/>
    </location>
</feature>
<name>A0A517NYV9_9BACT</name>
<protein>
    <submittedName>
        <fullName evidence="2">Uncharacterized protein</fullName>
    </submittedName>
</protein>
<organism evidence="2 3">
    <name type="scientific">Stieleria marina</name>
    <dbReference type="NCBI Taxonomy" id="1930275"/>
    <lineage>
        <taxon>Bacteria</taxon>
        <taxon>Pseudomonadati</taxon>
        <taxon>Planctomycetota</taxon>
        <taxon>Planctomycetia</taxon>
        <taxon>Pirellulales</taxon>
        <taxon>Pirellulaceae</taxon>
        <taxon>Stieleria</taxon>
    </lineage>
</organism>
<dbReference type="RefSeq" id="WP_145420080.1">
    <property type="nucleotide sequence ID" value="NZ_CP036526.1"/>
</dbReference>
<dbReference type="PROSITE" id="PS51257">
    <property type="entry name" value="PROKAR_LIPOPROTEIN"/>
    <property type="match status" value="1"/>
</dbReference>
<feature type="region of interest" description="Disordered" evidence="1">
    <location>
        <begin position="217"/>
        <end position="249"/>
    </location>
</feature>
<evidence type="ECO:0000313" key="2">
    <source>
        <dbReference type="EMBL" id="QDT12301.1"/>
    </source>
</evidence>